<feature type="chain" id="PRO_5003395088" evidence="1">
    <location>
        <begin position="21"/>
        <end position="352"/>
    </location>
</feature>
<organism evidence="2 3">
    <name type="scientific">Trypanosoma vivax (strain Y486)</name>
    <dbReference type="NCBI Taxonomy" id="1055687"/>
    <lineage>
        <taxon>Eukaryota</taxon>
        <taxon>Discoba</taxon>
        <taxon>Euglenozoa</taxon>
        <taxon>Kinetoplastea</taxon>
        <taxon>Metakinetoplastina</taxon>
        <taxon>Trypanosomatida</taxon>
        <taxon>Trypanosomatidae</taxon>
        <taxon>Trypanosoma</taxon>
        <taxon>Duttonella</taxon>
    </lineage>
</organism>
<sequence length="352" mass="38160">MRLQFVWSLFLAASLCRTMAALPYRVGIMESSGWCDLLDVRVVAWCDLRKHILAIPSALQAMCAETRVMERKFRKNVPAIQSQLRKSLAEVQSKANAFSGDGEVSNIWAYAADAFLQQLHALESAKEVVEEFSAKKEELISPLTAGSGGSIIDKALETMDYILPRLCRGVPAQSGAVPGYCMGREGFREVMCVPGATGRINSTAVRTALSTFSFEVAHNNACGLSNSSAKNCSCLFGGAIKTAPGQSGYTIPDDSADIERDVNGVVETLAELEASYAAARTALRDTEEIQHSANMIKGIAMIKALSVQLEKINLTATWRIAEFEESTNSAGTKRTNFMPWLGALVASVFLRL</sequence>
<dbReference type="EMBL" id="CAEX01006738">
    <property type="protein sequence ID" value="CCD20979.1"/>
    <property type="molecule type" value="Genomic_DNA"/>
</dbReference>
<evidence type="ECO:0000256" key="1">
    <source>
        <dbReference type="SAM" id="SignalP"/>
    </source>
</evidence>
<proteinExistence type="predicted"/>
<dbReference type="AlphaFoldDB" id="F9WTT3"/>
<evidence type="ECO:0000313" key="2">
    <source>
        <dbReference type="EMBL" id="CCD20979.1"/>
    </source>
</evidence>
<dbReference type="VEuPathDB" id="TriTrypDB:TvY486_0038710"/>
<accession>F9WTT3</accession>
<dbReference type="Proteomes" id="UP000009027">
    <property type="component" value="Unassembled WGS sequence"/>
</dbReference>
<name>F9WTT3_TRYVY</name>
<gene>
    <name evidence="2" type="ORF">TvY486_0038710</name>
</gene>
<keyword evidence="1" id="KW-0732">Signal</keyword>
<protein>
    <submittedName>
        <fullName evidence="2">Uncharacterized protein</fullName>
    </submittedName>
</protein>
<feature type="signal peptide" evidence="1">
    <location>
        <begin position="1"/>
        <end position="20"/>
    </location>
</feature>
<keyword evidence="3" id="KW-1185">Reference proteome</keyword>
<evidence type="ECO:0000313" key="3">
    <source>
        <dbReference type="Proteomes" id="UP000009027"/>
    </source>
</evidence>
<reference evidence="2 3" key="1">
    <citation type="journal article" date="2012" name="Proc. Natl. Acad. Sci. U.S.A.">
        <title>Antigenic diversity is generated by distinct evolutionary mechanisms in African trypanosome species.</title>
        <authorList>
            <person name="Jackson A.P."/>
            <person name="Berry A."/>
            <person name="Aslett M."/>
            <person name="Allison H.C."/>
            <person name="Burton P."/>
            <person name="Vavrova-Anderson J."/>
            <person name="Brown R."/>
            <person name="Browne H."/>
            <person name="Corton N."/>
            <person name="Hauser H."/>
            <person name="Gamble J."/>
            <person name="Gilderthorp R."/>
            <person name="Marcello L."/>
            <person name="McQuillan J."/>
            <person name="Otto T.D."/>
            <person name="Quail M.A."/>
            <person name="Sanders M.J."/>
            <person name="van Tonder A."/>
            <person name="Ginger M.L."/>
            <person name="Field M.C."/>
            <person name="Barry J.D."/>
            <person name="Hertz-Fowler C."/>
            <person name="Berriman M."/>
        </authorList>
    </citation>
    <scope>NUCLEOTIDE SEQUENCE</scope>
    <source>
        <strain evidence="2 3">Y486</strain>
    </source>
</reference>